<dbReference type="AlphaFoldDB" id="A0A7R6SXE6"/>
<evidence type="ECO:0000313" key="2">
    <source>
        <dbReference type="Proteomes" id="UP000595332"/>
    </source>
</evidence>
<dbReference type="KEGG" id="njp:NEJAP_2794"/>
<organism evidence="1 2">
    <name type="scientific">Neptunomonas japonica JAMM 1380</name>
    <dbReference type="NCBI Taxonomy" id="1441457"/>
    <lineage>
        <taxon>Bacteria</taxon>
        <taxon>Pseudomonadati</taxon>
        <taxon>Pseudomonadota</taxon>
        <taxon>Gammaproteobacteria</taxon>
        <taxon>Oceanospirillales</taxon>
        <taxon>Oceanospirillaceae</taxon>
        <taxon>Neptunomonas</taxon>
    </lineage>
</organism>
<evidence type="ECO:0000313" key="1">
    <source>
        <dbReference type="EMBL" id="BBB30735.1"/>
    </source>
</evidence>
<dbReference type="Proteomes" id="UP000595332">
    <property type="component" value="Chromosome"/>
</dbReference>
<evidence type="ECO:0008006" key="3">
    <source>
        <dbReference type="Google" id="ProtNLM"/>
    </source>
</evidence>
<accession>A0A7R6SXE6</accession>
<dbReference type="EMBL" id="AP014546">
    <property type="protein sequence ID" value="BBB30735.1"/>
    <property type="molecule type" value="Genomic_DNA"/>
</dbReference>
<sequence length="128" mass="14227">MSKILKKLEGMAGTDSSAIMSNKRPIASTFDKDEAVILKLAQQAFTHIFKQADKADALKPADSENIQAYDEAHLQLGQRRLLCFRIEENTFYICILPQNSDIHKAQKIIRGALAILKKIADTSTVPTP</sequence>
<proteinExistence type="predicted"/>
<keyword evidence="2" id="KW-1185">Reference proteome</keyword>
<gene>
    <name evidence="1" type="ORF">NEJAP_2794</name>
</gene>
<name>A0A7R6SXE6_9GAMM</name>
<dbReference type="RefSeq" id="WP_201347898.1">
    <property type="nucleotide sequence ID" value="NZ_AP014546.1"/>
</dbReference>
<reference evidence="1 2" key="1">
    <citation type="journal article" date="2008" name="Int. J. Syst. Evol. Microbiol.">
        <title>Neptunomonas japonica sp. nov., an Osedax japonicus symbiont-like bacterium isolated from sediment adjacent to sperm whale carcasses off Kagoshima, Japan.</title>
        <authorList>
            <person name="Miyazaki M."/>
            <person name="Nogi Y."/>
            <person name="Fujiwara Y."/>
            <person name="Kawato M."/>
            <person name="Kubokawa K."/>
            <person name="Horikoshi K."/>
        </authorList>
    </citation>
    <scope>NUCLEOTIDE SEQUENCE [LARGE SCALE GENOMIC DNA]</scope>
    <source>
        <strain evidence="1 2">JAMM 1380</strain>
    </source>
</reference>
<protein>
    <recommendedName>
        <fullName evidence="3">Roadblock/LAMTOR2 domain-containing protein</fullName>
    </recommendedName>
</protein>